<dbReference type="InterPro" id="IPR048020">
    <property type="entry name" value="Transpos_IS3"/>
</dbReference>
<dbReference type="GO" id="GO:0015074">
    <property type="term" value="P:DNA integration"/>
    <property type="evidence" value="ECO:0007669"/>
    <property type="project" value="InterPro"/>
</dbReference>
<proteinExistence type="predicted"/>
<comment type="caution">
    <text evidence="2">The sequence shown here is derived from an EMBL/GenBank/DDBJ whole genome shotgun (WGS) entry which is preliminary data.</text>
</comment>
<dbReference type="AlphaFoldDB" id="A0A2M9A391"/>
<dbReference type="GO" id="GO:0003676">
    <property type="term" value="F:nucleic acid binding"/>
    <property type="evidence" value="ECO:0007669"/>
    <property type="project" value="InterPro"/>
</dbReference>
<evidence type="ECO:0000313" key="3">
    <source>
        <dbReference type="Proteomes" id="UP000231134"/>
    </source>
</evidence>
<reference evidence="2 3" key="1">
    <citation type="submission" date="2017-11" db="EMBL/GenBank/DDBJ databases">
        <title>Animal gut microbial communities from fecal samples from Wisconsin, USA.</title>
        <authorList>
            <person name="Neumann A."/>
        </authorList>
    </citation>
    <scope>NUCLEOTIDE SEQUENCE [LARGE SCALE GENOMIC DNA]</scope>
    <source>
        <strain evidence="2 3">UWS3</strain>
    </source>
</reference>
<feature type="domain" description="Integrase catalytic" evidence="1">
    <location>
        <begin position="39"/>
        <end position="203"/>
    </location>
</feature>
<dbReference type="InterPro" id="IPR012337">
    <property type="entry name" value="RNaseH-like_sf"/>
</dbReference>
<organism evidence="2 3">
    <name type="scientific">Hallerella succinigenes</name>
    <dbReference type="NCBI Taxonomy" id="1896222"/>
    <lineage>
        <taxon>Bacteria</taxon>
        <taxon>Pseudomonadati</taxon>
        <taxon>Fibrobacterota</taxon>
        <taxon>Fibrobacteria</taxon>
        <taxon>Fibrobacterales</taxon>
        <taxon>Fibrobacteraceae</taxon>
        <taxon>Hallerella</taxon>
    </lineage>
</organism>
<evidence type="ECO:0000313" key="2">
    <source>
        <dbReference type="EMBL" id="PJJ40149.1"/>
    </source>
</evidence>
<dbReference type="SUPFAM" id="SSF53098">
    <property type="entry name" value="Ribonuclease H-like"/>
    <property type="match status" value="1"/>
</dbReference>
<dbReference type="PROSITE" id="PS50994">
    <property type="entry name" value="INTEGRASE"/>
    <property type="match status" value="1"/>
</dbReference>
<keyword evidence="3" id="KW-1185">Reference proteome</keyword>
<dbReference type="InterPro" id="IPR036397">
    <property type="entry name" value="RNaseH_sf"/>
</dbReference>
<protein>
    <submittedName>
        <fullName evidence="2">Putative transposase</fullName>
    </submittedName>
</protein>
<dbReference type="Pfam" id="PF13683">
    <property type="entry name" value="rve_3"/>
    <property type="match status" value="1"/>
</dbReference>
<dbReference type="NCBIfam" id="NF033516">
    <property type="entry name" value="transpos_IS3"/>
    <property type="match status" value="1"/>
</dbReference>
<dbReference type="PANTHER" id="PTHR47515">
    <property type="entry name" value="LOW CALCIUM RESPONSE LOCUS PROTEIN T"/>
    <property type="match status" value="1"/>
</dbReference>
<gene>
    <name evidence="2" type="ORF">BGX16_0058</name>
</gene>
<sequence length="204" mass="24118">MQIDGHPWNHKKVHRVYEAIHFNKRKPLRKRLPARVKNPLVTPDQENVTWSMDFVTDVLQSNRKFRVLNVIDDSDRVAVAQKVAHSIPASRLIRFMEEIIWEKGKPSNIRCDNGPEFISHKFQDWCDGNGIKILYTQPGCPTQNSYIERFNGSYRRAVLDAYIFRTLDDVREITEKWTDYYNNERPHDSLNNLAPMEYRLMRTG</sequence>
<dbReference type="RefSeq" id="WP_198514823.1">
    <property type="nucleotide sequence ID" value="NZ_PGEX01000001.1"/>
</dbReference>
<dbReference type="EMBL" id="PGEX01000001">
    <property type="protein sequence ID" value="PJJ40149.1"/>
    <property type="molecule type" value="Genomic_DNA"/>
</dbReference>
<dbReference type="PANTHER" id="PTHR47515:SF2">
    <property type="entry name" value="INTEGRASE CORE DOMAIN PROTEIN"/>
    <property type="match status" value="1"/>
</dbReference>
<dbReference type="Proteomes" id="UP000231134">
    <property type="component" value="Unassembled WGS sequence"/>
</dbReference>
<name>A0A2M9A391_9BACT</name>
<accession>A0A2M9A391</accession>
<dbReference type="InterPro" id="IPR001584">
    <property type="entry name" value="Integrase_cat-core"/>
</dbReference>
<evidence type="ECO:0000259" key="1">
    <source>
        <dbReference type="PROSITE" id="PS50994"/>
    </source>
</evidence>
<dbReference type="Gene3D" id="3.30.420.10">
    <property type="entry name" value="Ribonuclease H-like superfamily/Ribonuclease H"/>
    <property type="match status" value="1"/>
</dbReference>